<organism evidence="1 2">
    <name type="scientific">Naganishia friedmannii</name>
    <dbReference type="NCBI Taxonomy" id="89922"/>
    <lineage>
        <taxon>Eukaryota</taxon>
        <taxon>Fungi</taxon>
        <taxon>Dikarya</taxon>
        <taxon>Basidiomycota</taxon>
        <taxon>Agaricomycotina</taxon>
        <taxon>Tremellomycetes</taxon>
        <taxon>Filobasidiales</taxon>
        <taxon>Filobasidiaceae</taxon>
        <taxon>Naganishia</taxon>
    </lineage>
</organism>
<gene>
    <name evidence="1" type="ORF">QFC21_004562</name>
</gene>
<protein>
    <submittedName>
        <fullName evidence="1">Uncharacterized protein</fullName>
    </submittedName>
</protein>
<proteinExistence type="predicted"/>
<dbReference type="EMBL" id="JASBWT010000015">
    <property type="protein sequence ID" value="KAJ9098233.1"/>
    <property type="molecule type" value="Genomic_DNA"/>
</dbReference>
<evidence type="ECO:0000313" key="2">
    <source>
        <dbReference type="Proteomes" id="UP001227268"/>
    </source>
</evidence>
<comment type="caution">
    <text evidence="1">The sequence shown here is derived from an EMBL/GenBank/DDBJ whole genome shotgun (WGS) entry which is preliminary data.</text>
</comment>
<name>A0ACC2VGG2_9TREE</name>
<keyword evidence="2" id="KW-1185">Reference proteome</keyword>
<dbReference type="Proteomes" id="UP001227268">
    <property type="component" value="Unassembled WGS sequence"/>
</dbReference>
<evidence type="ECO:0000313" key="1">
    <source>
        <dbReference type="EMBL" id="KAJ9098233.1"/>
    </source>
</evidence>
<sequence length="505" mass="54732">MSPTSTTAFPSGSYPTSLTPRQHSPLSIFERHQQEILPINVPLPNSRRESEHGTEHLAPGATSLSTRASSACDADLIDEMEELGSPSSFHTAMDLISPTFGNIGLGVPLSPVPVTPKTSTSITSFMSDMSTLGPLATQQDIKDNEEREDRHLVAQRRKLEHMLGDSVVVGIDTESGGMKARCLAEPKGAESDMDDWEILADNGNTSKSKLERTLGQGADSAHVALNAEYRKRPGDSLDIERNSREEETTESAIVPLLKAIPASFKSMIEGQSTSSTTPARPSFPPASSESSSGKLVGSGSFTAVLQAGRKRFQSKQQGSSTPCRGRSSSPETVDASQCEREEREKMTDDDLKVVNDLDPVERKILLKRTRKLERVLGETLKEREVGQHVVQCHAGKCASTDANEREDAHCPRVSLDRTIQPRCSEESQTEAGLPRLSLKRASSVDMSPLDQVVKDADPRNAIPVNDGHLHAGSKEECTPREASLPHGPKTRARRYSSPISPGNDA</sequence>
<accession>A0ACC2VGG2</accession>
<reference evidence="1" key="1">
    <citation type="submission" date="2023-04" db="EMBL/GenBank/DDBJ databases">
        <title>Draft Genome sequencing of Naganishia species isolated from polar environments using Oxford Nanopore Technology.</title>
        <authorList>
            <person name="Leo P."/>
            <person name="Venkateswaran K."/>
        </authorList>
    </citation>
    <scope>NUCLEOTIDE SEQUENCE</scope>
    <source>
        <strain evidence="1">MNA-CCFEE 5423</strain>
    </source>
</reference>